<organism evidence="2 3">
    <name type="scientific">Flaviflexus salsibiostraticola</name>
    <dbReference type="NCBI Taxonomy" id="1282737"/>
    <lineage>
        <taxon>Bacteria</taxon>
        <taxon>Bacillati</taxon>
        <taxon>Actinomycetota</taxon>
        <taxon>Actinomycetes</taxon>
        <taxon>Actinomycetales</taxon>
        <taxon>Actinomycetaceae</taxon>
        <taxon>Flaviflexus</taxon>
    </lineage>
</organism>
<keyword evidence="3" id="KW-1185">Reference proteome</keyword>
<keyword evidence="1" id="KW-1133">Transmembrane helix</keyword>
<accession>A0A3S8ZBJ2</accession>
<dbReference type="AlphaFoldDB" id="A0A3S8ZBJ2"/>
<keyword evidence="1" id="KW-0472">Membrane</keyword>
<evidence type="ECO:0000313" key="3">
    <source>
        <dbReference type="Proteomes" id="UP000270021"/>
    </source>
</evidence>
<dbReference type="EMBL" id="CP034438">
    <property type="protein sequence ID" value="AZN30815.1"/>
    <property type="molecule type" value="Genomic_DNA"/>
</dbReference>
<evidence type="ECO:0008006" key="4">
    <source>
        <dbReference type="Google" id="ProtNLM"/>
    </source>
</evidence>
<evidence type="ECO:0000313" key="2">
    <source>
        <dbReference type="EMBL" id="AZN30815.1"/>
    </source>
</evidence>
<dbReference type="RefSeq" id="WP_126041886.1">
    <property type="nucleotide sequence ID" value="NZ_CP034438.1"/>
</dbReference>
<dbReference type="KEGG" id="fsl:EJO69_11265"/>
<protein>
    <recommendedName>
        <fullName evidence="4">PH domain-containing protein</fullName>
    </recommendedName>
</protein>
<feature type="transmembrane region" description="Helical" evidence="1">
    <location>
        <begin position="39"/>
        <end position="59"/>
    </location>
</feature>
<reference evidence="2 3" key="1">
    <citation type="submission" date="2018-12" db="EMBL/GenBank/DDBJ databases">
        <title>Complete genome sequence of Flaviflexus salsibiostraticola KCTC 33148.</title>
        <authorList>
            <person name="Bae J.-W."/>
        </authorList>
    </citation>
    <scope>NUCLEOTIDE SEQUENCE [LARGE SCALE GENOMIC DNA]</scope>
    <source>
        <strain evidence="2 3">KCTC 33148</strain>
    </source>
</reference>
<keyword evidence="1" id="KW-0812">Transmembrane</keyword>
<sequence>MTEPIYRLRSTGQYVRFGVSLVFIALFVASLYIDPATEGFFPPLIIALGAVLIVFIFFYQPALHLDRDGLHIQNWFVDRWVSWRDYDTLDTRFGMQILSPGNSDPVSSFPGSGGLTRGREQLRPGNPLAKSEPKHTYIPVHDAGQHTLVPSIREASSLISRMAREFSRTAPHRPRTTSVNPMRIGTVIIGLALIVLGVQEIVA</sequence>
<gene>
    <name evidence="2" type="ORF">EJO69_11265</name>
</gene>
<proteinExistence type="predicted"/>
<dbReference type="Proteomes" id="UP000270021">
    <property type="component" value="Chromosome"/>
</dbReference>
<evidence type="ECO:0000256" key="1">
    <source>
        <dbReference type="SAM" id="Phobius"/>
    </source>
</evidence>
<feature type="transmembrane region" description="Helical" evidence="1">
    <location>
        <begin position="14"/>
        <end position="33"/>
    </location>
</feature>
<dbReference type="OrthoDB" id="3267515at2"/>
<feature type="transmembrane region" description="Helical" evidence="1">
    <location>
        <begin position="182"/>
        <end position="202"/>
    </location>
</feature>
<name>A0A3S8ZBJ2_9ACTO</name>